<evidence type="ECO:0000256" key="4">
    <source>
        <dbReference type="ARBA" id="ARBA00022801"/>
    </source>
</evidence>
<dbReference type="Proteomes" id="UP001081283">
    <property type="component" value="Unassembled WGS sequence"/>
</dbReference>
<dbReference type="Pfam" id="PF00933">
    <property type="entry name" value="Glyco_hydro_3"/>
    <property type="match status" value="1"/>
</dbReference>
<evidence type="ECO:0000256" key="5">
    <source>
        <dbReference type="ARBA" id="ARBA00023295"/>
    </source>
</evidence>
<dbReference type="GO" id="GO:0004563">
    <property type="term" value="F:beta-N-acetylhexosaminidase activity"/>
    <property type="evidence" value="ECO:0007669"/>
    <property type="project" value="UniProtKB-EC"/>
</dbReference>
<evidence type="ECO:0000256" key="2">
    <source>
        <dbReference type="ARBA" id="ARBA00005336"/>
    </source>
</evidence>
<dbReference type="InterPro" id="IPR050226">
    <property type="entry name" value="NagZ_Beta-hexosaminidase"/>
</dbReference>
<keyword evidence="4 7" id="KW-0378">Hydrolase</keyword>
<dbReference type="PROSITE" id="PS00775">
    <property type="entry name" value="GLYCOSYL_HYDROL_F3"/>
    <property type="match status" value="1"/>
</dbReference>
<feature type="domain" description="Glycoside hydrolase family 3 N-terminal" evidence="6">
    <location>
        <begin position="28"/>
        <end position="302"/>
    </location>
</feature>
<dbReference type="RefSeq" id="WP_267614964.1">
    <property type="nucleotide sequence ID" value="NZ_JAOVZQ010000001.1"/>
</dbReference>
<comment type="catalytic activity">
    <reaction evidence="1">
        <text>Hydrolysis of terminal non-reducing N-acetyl-D-hexosamine residues in N-acetyl-beta-D-hexosaminides.</text>
        <dbReference type="EC" id="3.2.1.52"/>
    </reaction>
</comment>
<proteinExistence type="inferred from homology"/>
<evidence type="ECO:0000313" key="7">
    <source>
        <dbReference type="EMBL" id="MCY0095222.1"/>
    </source>
</evidence>
<name>A0ABT3YHX1_9HYPH</name>
<sequence>MDYHWPMSESKAVIFGCAGPELSSGEAAFFADNQPWGFILFGRNIISLDQVADLTASLRDSIGRADAPVLIDQEGGRVQRFKPPLVPQYPSGADLGALYLANREAGLRATWIMSRLHAFDLFPLGITVDCLPVLDVPSPGGHEVIGSRAYGITPEVVAALGQAACEGLKAGGMLPVIKHIPGHGRAGADTHHELPHVDASRAELSARDFVPFKALAAEAMAMSAHVVFTDIDPDQPATTSRRVVEEVIRSEIGFDGLLMSDDVSMNALSGDFATRTGAIFAAGCDVTLHCNGNRAEMEAVASASPVLAADSLRRAHAVTAAFGDPDASDEAALRDEFEGLMAAS</sequence>
<accession>A0ABT3YHX1</accession>
<dbReference type="NCBIfam" id="NF003740">
    <property type="entry name" value="PRK05337.1"/>
    <property type="match status" value="1"/>
</dbReference>
<keyword evidence="5 7" id="KW-0326">Glycosidase</keyword>
<dbReference type="InterPro" id="IPR001764">
    <property type="entry name" value="Glyco_hydro_3_N"/>
</dbReference>
<evidence type="ECO:0000256" key="3">
    <source>
        <dbReference type="ARBA" id="ARBA00012663"/>
    </source>
</evidence>
<dbReference type="InterPro" id="IPR019800">
    <property type="entry name" value="Glyco_hydro_3_AS"/>
</dbReference>
<dbReference type="PANTHER" id="PTHR30480:SF13">
    <property type="entry name" value="BETA-HEXOSAMINIDASE"/>
    <property type="match status" value="1"/>
</dbReference>
<comment type="caution">
    <text evidence="7">The sequence shown here is derived from an EMBL/GenBank/DDBJ whole genome shotgun (WGS) entry which is preliminary data.</text>
</comment>
<dbReference type="InterPro" id="IPR036962">
    <property type="entry name" value="Glyco_hydro_3_N_sf"/>
</dbReference>
<protein>
    <recommendedName>
        <fullName evidence="3">beta-N-acetylhexosaminidase</fullName>
        <ecNumber evidence="3">3.2.1.52</ecNumber>
    </recommendedName>
</protein>
<comment type="similarity">
    <text evidence="2">Belongs to the glycosyl hydrolase 3 family.</text>
</comment>
<dbReference type="EMBL" id="JAOVZQ010000001">
    <property type="protein sequence ID" value="MCY0095222.1"/>
    <property type="molecule type" value="Genomic_DNA"/>
</dbReference>
<gene>
    <name evidence="7" type="primary">nagZ</name>
    <name evidence="7" type="ORF">OEG82_14490</name>
</gene>
<dbReference type="PANTHER" id="PTHR30480">
    <property type="entry name" value="BETA-HEXOSAMINIDASE-RELATED"/>
    <property type="match status" value="1"/>
</dbReference>
<keyword evidence="8" id="KW-1185">Reference proteome</keyword>
<organism evidence="7 8">
    <name type="scientific">Hoeflea ulvae</name>
    <dbReference type="NCBI Taxonomy" id="2983764"/>
    <lineage>
        <taxon>Bacteria</taxon>
        <taxon>Pseudomonadati</taxon>
        <taxon>Pseudomonadota</taxon>
        <taxon>Alphaproteobacteria</taxon>
        <taxon>Hyphomicrobiales</taxon>
        <taxon>Rhizobiaceae</taxon>
        <taxon>Hoeflea</taxon>
    </lineage>
</organism>
<dbReference type="Gene3D" id="3.20.20.300">
    <property type="entry name" value="Glycoside hydrolase, family 3, N-terminal domain"/>
    <property type="match status" value="1"/>
</dbReference>
<dbReference type="SUPFAM" id="SSF51445">
    <property type="entry name" value="(Trans)glycosidases"/>
    <property type="match status" value="1"/>
</dbReference>
<dbReference type="InterPro" id="IPR017853">
    <property type="entry name" value="GH"/>
</dbReference>
<reference evidence="7" key="1">
    <citation type="submission" date="2022-10" db="EMBL/GenBank/DDBJ databases">
        <title>Hoeflea sp. J2-29, isolated from marine algae.</title>
        <authorList>
            <person name="Kristyanto S."/>
            <person name="Kim J.M."/>
            <person name="Jeon C.O."/>
        </authorList>
    </citation>
    <scope>NUCLEOTIDE SEQUENCE</scope>
    <source>
        <strain evidence="7">J2-29</strain>
    </source>
</reference>
<evidence type="ECO:0000313" key="8">
    <source>
        <dbReference type="Proteomes" id="UP001081283"/>
    </source>
</evidence>
<evidence type="ECO:0000256" key="1">
    <source>
        <dbReference type="ARBA" id="ARBA00001231"/>
    </source>
</evidence>
<dbReference type="EC" id="3.2.1.52" evidence="3"/>
<evidence type="ECO:0000259" key="6">
    <source>
        <dbReference type="Pfam" id="PF00933"/>
    </source>
</evidence>